<feature type="region of interest" description="Disordered" evidence="1">
    <location>
        <begin position="337"/>
        <end position="375"/>
    </location>
</feature>
<gene>
    <name evidence="2" type="ORF">N7472_007868</name>
</gene>
<dbReference type="OrthoDB" id="5350472at2759"/>
<accession>A0A9W9J303</accession>
<evidence type="ECO:0000313" key="3">
    <source>
        <dbReference type="Proteomes" id="UP001150879"/>
    </source>
</evidence>
<dbReference type="Proteomes" id="UP001150879">
    <property type="component" value="Unassembled WGS sequence"/>
</dbReference>
<dbReference type="EMBL" id="JAPQKP010000005">
    <property type="protein sequence ID" value="KAJ5188854.1"/>
    <property type="molecule type" value="Genomic_DNA"/>
</dbReference>
<proteinExistence type="predicted"/>
<evidence type="ECO:0000313" key="2">
    <source>
        <dbReference type="EMBL" id="KAJ5188854.1"/>
    </source>
</evidence>
<sequence length="375" mass="41513">MSTTTTPSAEAYLPAFNNQVNSKKAYTWSLIQIKAFMIEVVHNPSTYVVERNVVSELKRLRTDILDLGEIGSRYLSETSCPQSISRIINPAANEDESYFLLNKMTYGGRPYWCTFDLLGRFLSLISPAPQGATQNNFYLPLTLPYANWCGKIAPTAPWVHSCVWAEEKDELSGFHLGASLAGYRNLAGQGSRWVKVLQQARFNLLRDERLDAAGITIDSTRLRGRTRNALTFGNCAETYPLVYLLRNRDPKKEIYGLAVMRKNLPQDAYGHAEALNALTTPCVNCQRIITTWGGKVENFITDDILEISTGLPSEVQGPAAPCPNPRASKSKITLLTRAKRPAPADDTVEPAAKKAKGQVPVIPRKPSHLTGGKNK</sequence>
<protein>
    <submittedName>
        <fullName evidence="2">Uncharacterized protein</fullName>
    </submittedName>
</protein>
<organism evidence="2 3">
    <name type="scientific">Penicillium cf. griseofulvum</name>
    <dbReference type="NCBI Taxonomy" id="2972120"/>
    <lineage>
        <taxon>Eukaryota</taxon>
        <taxon>Fungi</taxon>
        <taxon>Dikarya</taxon>
        <taxon>Ascomycota</taxon>
        <taxon>Pezizomycotina</taxon>
        <taxon>Eurotiomycetes</taxon>
        <taxon>Eurotiomycetidae</taxon>
        <taxon>Eurotiales</taxon>
        <taxon>Aspergillaceae</taxon>
        <taxon>Penicillium</taxon>
    </lineage>
</organism>
<evidence type="ECO:0000256" key="1">
    <source>
        <dbReference type="SAM" id="MobiDB-lite"/>
    </source>
</evidence>
<name>A0A9W9J303_9EURO</name>
<reference evidence="2" key="2">
    <citation type="journal article" date="2023" name="IMA Fungus">
        <title>Comparative genomic study of the Penicillium genus elucidates a diverse pangenome and 15 lateral gene transfer events.</title>
        <authorList>
            <person name="Petersen C."/>
            <person name="Sorensen T."/>
            <person name="Nielsen M.R."/>
            <person name="Sondergaard T.E."/>
            <person name="Sorensen J.L."/>
            <person name="Fitzpatrick D.A."/>
            <person name="Frisvad J.C."/>
            <person name="Nielsen K.L."/>
        </authorList>
    </citation>
    <scope>NUCLEOTIDE SEQUENCE</scope>
    <source>
        <strain evidence="2">IBT 16849</strain>
    </source>
</reference>
<keyword evidence="3" id="KW-1185">Reference proteome</keyword>
<dbReference type="AlphaFoldDB" id="A0A9W9J303"/>
<reference evidence="2" key="1">
    <citation type="submission" date="2022-11" db="EMBL/GenBank/DDBJ databases">
        <authorList>
            <person name="Petersen C."/>
        </authorList>
    </citation>
    <scope>NUCLEOTIDE SEQUENCE</scope>
    <source>
        <strain evidence="2">IBT 16849</strain>
    </source>
</reference>
<comment type="caution">
    <text evidence="2">The sequence shown here is derived from an EMBL/GenBank/DDBJ whole genome shotgun (WGS) entry which is preliminary data.</text>
</comment>